<dbReference type="EMBL" id="ML769558">
    <property type="protein sequence ID" value="KAE9394066.1"/>
    <property type="molecule type" value="Genomic_DNA"/>
</dbReference>
<organism evidence="1 2">
    <name type="scientific">Gymnopus androsaceus JB14</name>
    <dbReference type="NCBI Taxonomy" id="1447944"/>
    <lineage>
        <taxon>Eukaryota</taxon>
        <taxon>Fungi</taxon>
        <taxon>Dikarya</taxon>
        <taxon>Basidiomycota</taxon>
        <taxon>Agaricomycotina</taxon>
        <taxon>Agaricomycetes</taxon>
        <taxon>Agaricomycetidae</taxon>
        <taxon>Agaricales</taxon>
        <taxon>Marasmiineae</taxon>
        <taxon>Omphalotaceae</taxon>
        <taxon>Gymnopus</taxon>
    </lineage>
</organism>
<dbReference type="OrthoDB" id="2789670at2759"/>
<dbReference type="AlphaFoldDB" id="A0A6A4H8E8"/>
<name>A0A6A4H8E8_9AGAR</name>
<proteinExistence type="predicted"/>
<keyword evidence="2" id="KW-1185">Reference proteome</keyword>
<evidence type="ECO:0000313" key="2">
    <source>
        <dbReference type="Proteomes" id="UP000799118"/>
    </source>
</evidence>
<feature type="non-terminal residue" evidence="1">
    <location>
        <position position="1"/>
    </location>
</feature>
<protein>
    <submittedName>
        <fullName evidence="1">Uncharacterized protein</fullName>
    </submittedName>
</protein>
<dbReference type="Proteomes" id="UP000799118">
    <property type="component" value="Unassembled WGS sequence"/>
</dbReference>
<reference evidence="1" key="1">
    <citation type="journal article" date="2019" name="Environ. Microbiol.">
        <title>Fungal ecological strategies reflected in gene transcription - a case study of two litter decomposers.</title>
        <authorList>
            <person name="Barbi F."/>
            <person name="Kohler A."/>
            <person name="Barry K."/>
            <person name="Baskaran P."/>
            <person name="Daum C."/>
            <person name="Fauchery L."/>
            <person name="Ihrmark K."/>
            <person name="Kuo A."/>
            <person name="LaButti K."/>
            <person name="Lipzen A."/>
            <person name="Morin E."/>
            <person name="Grigoriev I.V."/>
            <person name="Henrissat B."/>
            <person name="Lindahl B."/>
            <person name="Martin F."/>
        </authorList>
    </citation>
    <scope>NUCLEOTIDE SEQUENCE</scope>
    <source>
        <strain evidence="1">JB14</strain>
    </source>
</reference>
<evidence type="ECO:0000313" key="1">
    <source>
        <dbReference type="EMBL" id="KAE9394066.1"/>
    </source>
</evidence>
<sequence>LPDGMFAGRVLADASVFISCTMVLAVSTDLGDIFIDIDQSTGTISHSSVFKCSISLRSDRAVALIQADKRR</sequence>
<gene>
    <name evidence="1" type="ORF">BT96DRAFT_828252</name>
</gene>
<accession>A0A6A4H8E8</accession>